<dbReference type="Pfam" id="PF01796">
    <property type="entry name" value="OB_ChsH2_C"/>
    <property type="match status" value="1"/>
</dbReference>
<feature type="domain" description="ChsH2 C-terminal OB-fold" evidence="1">
    <location>
        <begin position="5"/>
        <end position="67"/>
    </location>
</feature>
<dbReference type="SUPFAM" id="SSF50249">
    <property type="entry name" value="Nucleic acid-binding proteins"/>
    <property type="match status" value="1"/>
</dbReference>
<dbReference type="AlphaFoldDB" id="M1PWL9"/>
<gene>
    <name evidence="2" type="ORF">FLSS-10_0014</name>
</gene>
<dbReference type="InterPro" id="IPR002878">
    <property type="entry name" value="ChsH2_C"/>
</dbReference>
<sequence>MEDYQLEGNGEIISYTRIHAPQEGYEEETPYFVGIIELDEGPRVTGQITETNSDEIEIGDKVRVTFRNIGEDGEKGIIHYGYKFELV</sequence>
<proteinExistence type="predicted"/>
<dbReference type="PANTHER" id="PTHR34075">
    <property type="entry name" value="BLR3430 PROTEIN"/>
    <property type="match status" value="1"/>
</dbReference>
<dbReference type="InterPro" id="IPR012340">
    <property type="entry name" value="NA-bd_OB-fold"/>
</dbReference>
<dbReference type="EMBL" id="JX684096">
    <property type="protein sequence ID" value="AGF93539.1"/>
    <property type="molecule type" value="Genomic_DNA"/>
</dbReference>
<evidence type="ECO:0000313" key="2">
    <source>
        <dbReference type="EMBL" id="AGF93539.1"/>
    </source>
</evidence>
<protein>
    <submittedName>
        <fullName evidence="2">Protein containing DUF35</fullName>
    </submittedName>
</protein>
<reference evidence="2" key="1">
    <citation type="journal article" date="2013" name="Syst. Appl. Microbiol.">
        <title>New insights into the archaeal diversity of a hypersaline microbial mat obtained by a metagenomic approach.</title>
        <authorList>
            <person name="Lopez-Lopez A."/>
            <person name="Richter M."/>
            <person name="Pena A."/>
            <person name="Tamames J."/>
            <person name="Rossello-Mora R."/>
        </authorList>
    </citation>
    <scope>NUCLEOTIDE SEQUENCE</scope>
</reference>
<evidence type="ECO:0000259" key="1">
    <source>
        <dbReference type="Pfam" id="PF01796"/>
    </source>
</evidence>
<accession>M1PWL9</accession>
<name>M1PWL9_9ZZZZ</name>
<dbReference type="InterPro" id="IPR052513">
    <property type="entry name" value="Thioester_dehydratase-like"/>
</dbReference>
<dbReference type="PANTHER" id="PTHR34075:SF5">
    <property type="entry name" value="BLR3430 PROTEIN"/>
    <property type="match status" value="1"/>
</dbReference>
<organism evidence="2">
    <name type="scientific">uncultured organism</name>
    <dbReference type="NCBI Taxonomy" id="155900"/>
    <lineage>
        <taxon>unclassified sequences</taxon>
        <taxon>environmental samples</taxon>
    </lineage>
</organism>